<organism evidence="5 6">
    <name type="scientific">Halomonas rhizosphaerae</name>
    <dbReference type="NCBI Taxonomy" id="3043296"/>
    <lineage>
        <taxon>Bacteria</taxon>
        <taxon>Pseudomonadati</taxon>
        <taxon>Pseudomonadota</taxon>
        <taxon>Gammaproteobacteria</taxon>
        <taxon>Oceanospirillales</taxon>
        <taxon>Halomonadaceae</taxon>
        <taxon>Halomonas</taxon>
    </lineage>
</organism>
<dbReference type="PANTHER" id="PTHR33376:SF7">
    <property type="entry name" value="C4-DICARBOXYLATE-BINDING PROTEIN DCTB"/>
    <property type="match status" value="1"/>
</dbReference>
<evidence type="ECO:0000313" key="6">
    <source>
        <dbReference type="Proteomes" id="UP001225957"/>
    </source>
</evidence>
<proteinExistence type="inferred from homology"/>
<accession>A0ABT6V1M8</accession>
<evidence type="ECO:0000256" key="2">
    <source>
        <dbReference type="ARBA" id="ARBA00022448"/>
    </source>
</evidence>
<evidence type="ECO:0000256" key="3">
    <source>
        <dbReference type="ARBA" id="ARBA00022729"/>
    </source>
</evidence>
<reference evidence="5 6" key="1">
    <citation type="submission" date="2023-04" db="EMBL/GenBank/DDBJ databases">
        <title>Halomonas strains isolated from rhizosphere soil.</title>
        <authorList>
            <person name="Xu L."/>
            <person name="Sun J.-Q."/>
        </authorList>
    </citation>
    <scope>NUCLEOTIDE SEQUENCE [LARGE SCALE GENOMIC DNA]</scope>
    <source>
        <strain evidence="5 6">LR5S20</strain>
    </source>
</reference>
<dbReference type="PANTHER" id="PTHR33376">
    <property type="match status" value="1"/>
</dbReference>
<evidence type="ECO:0000256" key="1">
    <source>
        <dbReference type="ARBA" id="ARBA00009023"/>
    </source>
</evidence>
<evidence type="ECO:0000256" key="4">
    <source>
        <dbReference type="SAM" id="SignalP"/>
    </source>
</evidence>
<comment type="caution">
    <text evidence="5">The sequence shown here is derived from an EMBL/GenBank/DDBJ whole genome shotgun (WGS) entry which is preliminary data.</text>
</comment>
<evidence type="ECO:0000313" key="5">
    <source>
        <dbReference type="EMBL" id="MDI5892134.1"/>
    </source>
</evidence>
<dbReference type="Gene3D" id="3.40.190.170">
    <property type="entry name" value="Bacterial extracellular solute-binding protein, family 7"/>
    <property type="match status" value="1"/>
</dbReference>
<dbReference type="Pfam" id="PF03480">
    <property type="entry name" value="DctP"/>
    <property type="match status" value="1"/>
</dbReference>
<feature type="chain" id="PRO_5047452691" evidence="4">
    <location>
        <begin position="39"/>
        <end position="337"/>
    </location>
</feature>
<dbReference type="RefSeq" id="WP_282736059.1">
    <property type="nucleotide sequence ID" value="NZ_JASCQP010000028.1"/>
</dbReference>
<keyword evidence="2" id="KW-0813">Transport</keyword>
<protein>
    <submittedName>
        <fullName evidence="5">TRAP transporter substrate-binding protein</fullName>
    </submittedName>
</protein>
<feature type="signal peptide" evidence="4">
    <location>
        <begin position="1"/>
        <end position="38"/>
    </location>
</feature>
<dbReference type="InterPro" id="IPR038404">
    <property type="entry name" value="TRAP_DctP_sf"/>
</dbReference>
<dbReference type="CDD" id="cd13603">
    <property type="entry name" value="PBP2_TRAP_Siap_TeaA_like"/>
    <property type="match status" value="1"/>
</dbReference>
<dbReference type="NCBIfam" id="NF037995">
    <property type="entry name" value="TRAP_S1"/>
    <property type="match status" value="1"/>
</dbReference>
<dbReference type="InterPro" id="IPR018389">
    <property type="entry name" value="DctP_fam"/>
</dbReference>
<keyword evidence="6" id="KW-1185">Reference proteome</keyword>
<gene>
    <name evidence="5" type="ORF">QLQ83_13640</name>
</gene>
<comment type="similarity">
    <text evidence="1">Belongs to the bacterial solute-binding protein 7 family.</text>
</comment>
<dbReference type="Proteomes" id="UP001225957">
    <property type="component" value="Unassembled WGS sequence"/>
</dbReference>
<name>A0ABT6V1M8_9GAMM</name>
<keyword evidence="3 4" id="KW-0732">Signal</keyword>
<sequence>MQTKLINRTRVTSMKTIKASGIAFAGLFTLGVTANASAEDIAIAIHVEPSHAMFKVGERLKESIEEQTDGDFSVTLLGTEVGGERDHLEGASYGEYNIALGGSMPMTLYAEEFAAADLPFVYSSSEQAREVYTGETGELLNEQLIANGNMRLVGLSARNPRNLTSNFPVETPEDVQEVRMRVPEIAPWIQIWEEIGALPSPIAWPEVYTSLQTGVIEMQENPVDLIHAGKIFEVQSHINRTEHVYSFFHWLMNEDFYQGLSEENREIIIGAIEEATRWGNDMVADGQAELYEELKGLGMTVVEPDVAAFRSAAEPAIRDIAESYHPAVREYVLSLVE</sequence>
<dbReference type="EMBL" id="JASCQP010000028">
    <property type="protein sequence ID" value="MDI5892134.1"/>
    <property type="molecule type" value="Genomic_DNA"/>
</dbReference>